<dbReference type="EMBL" id="CP042433">
    <property type="protein sequence ID" value="QEC55735.1"/>
    <property type="molecule type" value="Genomic_DNA"/>
</dbReference>
<dbReference type="OrthoDB" id="9788327at2"/>
<protein>
    <recommendedName>
        <fullName evidence="2">Transglutaminase-like domain-containing protein</fullName>
    </recommendedName>
</protein>
<gene>
    <name evidence="3" type="ORF">FSB75_07470</name>
</gene>
<accession>A0A5B8UHA7</accession>
<sequence>MKMWLTGFVLFSCFAASAQQRLSFSSIDWKTQSFDAPTPDSLARLINTNFSTTPEKVRAVYSWITSHIAYNTNIFKPWEKYHYSPDPMDTAAVWPSGDEMTARKVMRKRTAVCDGYARLFKVLCDYTGVEAVVIQGYGRVSGQGDGKFRTNHTWNAVKVDSVWQLLDVTWASGYLNYADDYISLQNDSYYLTPPEQFINDHYPEDLRWTLLPAPPMLAEFKRMPFRSKNFYRYGIGGYFPGNGVVEATVGDTLRFSVQFKDAARAKQTGTDPFLDTADYALWPRSAFVKPLDEKAANLSYIYTVEPGVEWIHLLYKDDAVLHYRLKQAEINARSK</sequence>
<feature type="signal peptide" evidence="1">
    <location>
        <begin position="1"/>
        <end position="18"/>
    </location>
</feature>
<dbReference type="SMART" id="SM00460">
    <property type="entry name" value="TGc"/>
    <property type="match status" value="1"/>
</dbReference>
<proteinExistence type="predicted"/>
<dbReference type="InterPro" id="IPR038765">
    <property type="entry name" value="Papain-like_cys_pep_sf"/>
</dbReference>
<dbReference type="InterPro" id="IPR052557">
    <property type="entry name" value="CAP/Cytokinesis_protein"/>
</dbReference>
<dbReference type="RefSeq" id="WP_146784998.1">
    <property type="nucleotide sequence ID" value="NZ_BAABIO010000001.1"/>
</dbReference>
<evidence type="ECO:0000313" key="3">
    <source>
        <dbReference type="EMBL" id="QEC55735.1"/>
    </source>
</evidence>
<evidence type="ECO:0000313" key="4">
    <source>
        <dbReference type="Proteomes" id="UP000321204"/>
    </source>
</evidence>
<dbReference type="Pfam" id="PF01841">
    <property type="entry name" value="Transglut_core"/>
    <property type="match status" value="1"/>
</dbReference>
<dbReference type="Proteomes" id="UP000321204">
    <property type="component" value="Chromosome"/>
</dbReference>
<dbReference type="Gene3D" id="3.10.620.30">
    <property type="match status" value="1"/>
</dbReference>
<keyword evidence="4" id="KW-1185">Reference proteome</keyword>
<dbReference type="PANTHER" id="PTHR46333">
    <property type="entry name" value="CYTOKINESIS PROTEIN 3"/>
    <property type="match status" value="1"/>
</dbReference>
<dbReference type="AlphaFoldDB" id="A0A5B8UHA7"/>
<evidence type="ECO:0000256" key="1">
    <source>
        <dbReference type="SAM" id="SignalP"/>
    </source>
</evidence>
<dbReference type="PANTHER" id="PTHR46333:SF2">
    <property type="entry name" value="CYTOKINESIS PROTEIN 3"/>
    <property type="match status" value="1"/>
</dbReference>
<dbReference type="KEGG" id="fgg:FSB75_07470"/>
<evidence type="ECO:0000259" key="2">
    <source>
        <dbReference type="SMART" id="SM00460"/>
    </source>
</evidence>
<feature type="domain" description="Transglutaminase-like" evidence="2">
    <location>
        <begin position="105"/>
        <end position="170"/>
    </location>
</feature>
<reference evidence="3 4" key="1">
    <citation type="journal article" date="2015" name="Int. J. Syst. Evol. Microbiol.">
        <title>Flavisolibacter ginsenosidimutans sp. nov., with ginsenoside-converting activity isolated from soil used for cultivating ginseng.</title>
        <authorList>
            <person name="Zhao Y."/>
            <person name="Liu Q."/>
            <person name="Kang M.S."/>
            <person name="Jin F."/>
            <person name="Yu H."/>
            <person name="Im W.T."/>
        </authorList>
    </citation>
    <scope>NUCLEOTIDE SEQUENCE [LARGE SCALE GENOMIC DNA]</scope>
    <source>
        <strain evidence="3 4">Gsoil 636</strain>
    </source>
</reference>
<name>A0A5B8UHA7_9BACT</name>
<dbReference type="GO" id="GO:0005737">
    <property type="term" value="C:cytoplasm"/>
    <property type="evidence" value="ECO:0007669"/>
    <property type="project" value="TreeGrafter"/>
</dbReference>
<keyword evidence="1" id="KW-0732">Signal</keyword>
<organism evidence="3 4">
    <name type="scientific">Flavisolibacter ginsenosidimutans</name>
    <dbReference type="NCBI Taxonomy" id="661481"/>
    <lineage>
        <taxon>Bacteria</taxon>
        <taxon>Pseudomonadati</taxon>
        <taxon>Bacteroidota</taxon>
        <taxon>Chitinophagia</taxon>
        <taxon>Chitinophagales</taxon>
        <taxon>Chitinophagaceae</taxon>
        <taxon>Flavisolibacter</taxon>
    </lineage>
</organism>
<dbReference type="InterPro" id="IPR002931">
    <property type="entry name" value="Transglutaminase-like"/>
</dbReference>
<dbReference type="SUPFAM" id="SSF54001">
    <property type="entry name" value="Cysteine proteinases"/>
    <property type="match status" value="1"/>
</dbReference>
<feature type="chain" id="PRO_5022742325" description="Transglutaminase-like domain-containing protein" evidence="1">
    <location>
        <begin position="19"/>
        <end position="335"/>
    </location>
</feature>